<dbReference type="Pfam" id="PF20244">
    <property type="entry name" value="DUF6599"/>
    <property type="match status" value="1"/>
</dbReference>
<dbReference type="GO" id="GO:0005886">
    <property type="term" value="C:plasma membrane"/>
    <property type="evidence" value="ECO:0007669"/>
    <property type="project" value="TreeGrafter"/>
</dbReference>
<dbReference type="Proteomes" id="UP000030652">
    <property type="component" value="Unassembled WGS sequence"/>
</dbReference>
<dbReference type="InterPro" id="IPR017896">
    <property type="entry name" value="4Fe4S_Fe-S-bd"/>
</dbReference>
<dbReference type="PROSITE" id="PS00198">
    <property type="entry name" value="4FE4S_FER_1"/>
    <property type="match status" value="1"/>
</dbReference>
<dbReference type="eggNOG" id="COG0348">
    <property type="taxonomic scope" value="Bacteria"/>
</dbReference>
<organism evidence="9 10">
    <name type="scientific">Candidatus Scalindua brodae</name>
    <dbReference type="NCBI Taxonomy" id="237368"/>
    <lineage>
        <taxon>Bacteria</taxon>
        <taxon>Pseudomonadati</taxon>
        <taxon>Planctomycetota</taxon>
        <taxon>Candidatus Brocadiia</taxon>
        <taxon>Candidatus Brocadiales</taxon>
        <taxon>Candidatus Scalinduaceae</taxon>
        <taxon>Candidatus Scalindua</taxon>
    </lineage>
</organism>
<dbReference type="InterPro" id="IPR046534">
    <property type="entry name" value="DUF6599"/>
</dbReference>
<dbReference type="AlphaFoldDB" id="A0A0B0EFD6"/>
<dbReference type="GO" id="GO:0051539">
    <property type="term" value="F:4 iron, 4 sulfur cluster binding"/>
    <property type="evidence" value="ECO:0007669"/>
    <property type="project" value="UniProtKB-KW"/>
</dbReference>
<dbReference type="EMBL" id="JRYO01000213">
    <property type="protein sequence ID" value="KHE91299.1"/>
    <property type="molecule type" value="Genomic_DNA"/>
</dbReference>
<comment type="caution">
    <text evidence="9">The sequence shown here is derived from an EMBL/GenBank/DDBJ whole genome shotgun (WGS) entry which is preliminary data.</text>
</comment>
<feature type="domain" description="4Fe-4S ferredoxin-type" evidence="8">
    <location>
        <begin position="451"/>
        <end position="483"/>
    </location>
</feature>
<keyword evidence="1" id="KW-0813">Transport</keyword>
<feature type="transmembrane region" description="Helical" evidence="7">
    <location>
        <begin position="46"/>
        <end position="65"/>
    </location>
</feature>
<evidence type="ECO:0000256" key="4">
    <source>
        <dbReference type="ARBA" id="ARBA00022982"/>
    </source>
</evidence>
<dbReference type="eggNOG" id="COG1143">
    <property type="taxonomic scope" value="Bacteria"/>
</dbReference>
<evidence type="ECO:0000256" key="3">
    <source>
        <dbReference type="ARBA" id="ARBA00022723"/>
    </source>
</evidence>
<feature type="domain" description="4Fe-4S ferredoxin-type" evidence="8">
    <location>
        <begin position="492"/>
        <end position="524"/>
    </location>
</feature>
<dbReference type="PROSITE" id="PS51379">
    <property type="entry name" value="4FE4S_FER_2"/>
    <property type="match status" value="5"/>
</dbReference>
<dbReference type="InterPro" id="IPR051684">
    <property type="entry name" value="Electron_Trans/Redox"/>
</dbReference>
<dbReference type="InterPro" id="IPR017900">
    <property type="entry name" value="4Fe4S_Fe_S_CS"/>
</dbReference>
<dbReference type="PANTHER" id="PTHR30176">
    <property type="entry name" value="FERREDOXIN-TYPE PROTEIN NAPH"/>
    <property type="match status" value="1"/>
</dbReference>
<feature type="transmembrane region" description="Helical" evidence="7">
    <location>
        <begin position="158"/>
        <end position="184"/>
    </location>
</feature>
<evidence type="ECO:0000256" key="5">
    <source>
        <dbReference type="ARBA" id="ARBA00023004"/>
    </source>
</evidence>
<feature type="domain" description="4Fe-4S ferredoxin-type" evidence="8">
    <location>
        <begin position="275"/>
        <end position="304"/>
    </location>
</feature>
<feature type="transmembrane region" description="Helical" evidence="7">
    <location>
        <begin position="126"/>
        <end position="146"/>
    </location>
</feature>
<keyword evidence="7" id="KW-1133">Transmembrane helix</keyword>
<evidence type="ECO:0000256" key="7">
    <source>
        <dbReference type="SAM" id="Phobius"/>
    </source>
</evidence>
<dbReference type="Gene3D" id="3.30.70.20">
    <property type="match status" value="2"/>
</dbReference>
<feature type="transmembrane region" description="Helical" evidence="7">
    <location>
        <begin position="72"/>
        <end position="98"/>
    </location>
</feature>
<evidence type="ECO:0000256" key="2">
    <source>
        <dbReference type="ARBA" id="ARBA00022485"/>
    </source>
</evidence>
<dbReference type="GO" id="GO:0046872">
    <property type="term" value="F:metal ion binding"/>
    <property type="evidence" value="ECO:0007669"/>
    <property type="project" value="UniProtKB-KW"/>
</dbReference>
<feature type="domain" description="4Fe-4S ferredoxin-type" evidence="8">
    <location>
        <begin position="354"/>
        <end position="385"/>
    </location>
</feature>
<keyword evidence="3" id="KW-0479">Metal-binding</keyword>
<feature type="domain" description="4Fe-4S ferredoxin-type" evidence="8">
    <location>
        <begin position="393"/>
        <end position="426"/>
    </location>
</feature>
<keyword evidence="2" id="KW-0004">4Fe-4S</keyword>
<keyword evidence="6" id="KW-0411">Iron-sulfur</keyword>
<dbReference type="CDD" id="cd16373">
    <property type="entry name" value="DMSOR_beta_like"/>
    <property type="match status" value="1"/>
</dbReference>
<keyword evidence="7" id="KW-0812">Transmembrane</keyword>
<proteinExistence type="predicted"/>
<name>A0A0B0EFD6_9BACT</name>
<evidence type="ECO:0000256" key="1">
    <source>
        <dbReference type="ARBA" id="ARBA00022448"/>
    </source>
</evidence>
<keyword evidence="7" id="KW-0472">Membrane</keyword>
<evidence type="ECO:0000313" key="9">
    <source>
        <dbReference type="EMBL" id="KHE91299.1"/>
    </source>
</evidence>
<keyword evidence="4" id="KW-0249">Electron transport</keyword>
<evidence type="ECO:0000259" key="8">
    <source>
        <dbReference type="PROSITE" id="PS51379"/>
    </source>
</evidence>
<protein>
    <submittedName>
        <fullName evidence="9">Putative ferredoxin</fullName>
    </submittedName>
</protein>
<accession>A0A0B0EFD6</accession>
<reference evidence="9 10" key="1">
    <citation type="submission" date="2014-10" db="EMBL/GenBank/DDBJ databases">
        <title>Draft genome of anammox bacterium scalindua brodae, obtained using differential coverage binning of sequence data from two enrichment reactors.</title>
        <authorList>
            <person name="Speth D.R."/>
            <person name="Russ L."/>
            <person name="Kartal B."/>
            <person name="Op den Camp H.J."/>
            <person name="Dutilh B.E."/>
            <person name="Jetten M.S."/>
        </authorList>
    </citation>
    <scope>NUCLEOTIDE SEQUENCE [LARGE SCALE GENOMIC DNA]</scope>
    <source>
        <strain evidence="9">RU1</strain>
    </source>
</reference>
<dbReference type="Pfam" id="PF12801">
    <property type="entry name" value="Fer4_5"/>
    <property type="match status" value="2"/>
</dbReference>
<sequence length="826" mass="92935">MTEHRNVNSKKGSVNYKIRLAVQTVVLAAFICLLIFADPIAEKDGAVDIFLCMSPLSAIGAMVAAKEFIVRYWPALIVLATSVFFGRFFCGWICPLGTTLDITDSLLKKRRKNVSYKIYDGKRLKYYILAFLLLSLFIGHQMVGWLDPISIATNAYTIVIHPYFVSLINSFFGFLHEFYFISFVSDPVHAFLKEALFALQAPFFRGHFTFLVVISVIIFLGLFYKRYWCRNLCPLGALFALLSGWSMFKRVVGENICDSCDRCNVDCKMGAIDDTGMKTQAGECVLCMKCQAICHTSAVRFMRKQPTEQDEPINLTKRGFVTACISSAVVAPLLSLNFQKKKSQGNLGIIRPPGSIPEDKFRAKCIRCGECMRVCKTNGLHPTILEADLSGMWTPQLIPRIGYCAHDCVLCTRVCPSGAITRLSKEKKQRLAIGKARINRNRCIPWVGYARLPDLDKNWEDVSCGVCEEVCPVPTKAIHFNTYVHGNGKEIRRVYVREEACIGCGFCEKVCPVNGRSAIVVEGIQPQVIVKDMSTTEGGLFPVSIEQWKRKERTSVYAGKDKLFEYMNGGAEVYLSYSFIQVSTATYIKSNTDKSVKVNIWEFGNSDDAYGIYAKDRAGQGINIGNEAALYENYLWVWKDKYFISIEPYSGSISPDDVTFVGTSIVDNLPSGKVRLPVILGYLPEDGYVQRSSRYFHEKIILDNLYISDRFIEKNVFNLSEQTDAVVADYKSVKSRSPFKLLVVKYTDKHVAEESFNNFVELRESWGEKNLDTNGLHTFEDLKGRFSSIACVDNIIIATFFVETREKSELHISAAVSKAKAIQGND</sequence>
<feature type="transmembrane region" description="Helical" evidence="7">
    <location>
        <begin position="20"/>
        <end position="40"/>
    </location>
</feature>
<evidence type="ECO:0000313" key="10">
    <source>
        <dbReference type="Proteomes" id="UP000030652"/>
    </source>
</evidence>
<evidence type="ECO:0000256" key="6">
    <source>
        <dbReference type="ARBA" id="ARBA00023014"/>
    </source>
</evidence>
<gene>
    <name evidence="9" type="ORF">SCABRO_02979</name>
</gene>
<dbReference type="SUPFAM" id="SSF54862">
    <property type="entry name" value="4Fe-4S ferredoxins"/>
    <property type="match status" value="2"/>
</dbReference>
<feature type="transmembrane region" description="Helical" evidence="7">
    <location>
        <begin position="204"/>
        <end position="224"/>
    </location>
</feature>
<dbReference type="Pfam" id="PF12838">
    <property type="entry name" value="Fer4_7"/>
    <property type="match status" value="1"/>
</dbReference>
<feature type="transmembrane region" description="Helical" evidence="7">
    <location>
        <begin position="231"/>
        <end position="248"/>
    </location>
</feature>
<dbReference type="PANTHER" id="PTHR30176:SF3">
    <property type="entry name" value="FERREDOXIN-TYPE PROTEIN NAPH"/>
    <property type="match status" value="1"/>
</dbReference>
<keyword evidence="5" id="KW-0408">Iron</keyword>